<keyword evidence="1" id="KW-0732">Signal</keyword>
<organism evidence="2 3">
    <name type="scientific">Chitinophaga oryziterrae</name>
    <dbReference type="NCBI Taxonomy" id="1031224"/>
    <lineage>
        <taxon>Bacteria</taxon>
        <taxon>Pseudomonadati</taxon>
        <taxon>Bacteroidota</taxon>
        <taxon>Chitinophagia</taxon>
        <taxon>Chitinophagales</taxon>
        <taxon>Chitinophagaceae</taxon>
        <taxon>Chitinophaga</taxon>
    </lineage>
</organism>
<sequence>MYKQFLISIFLFLLMSPAIAQKKTLDYFIDQALSNSPLLLDYQNQVLSNKIDSEKILATYKPQVAGTSVNTYAPVIKGYGYDNAITNGAGVNALVGVNKKFVGQKNLQTRFEGVNLLSQGIENTAKISVQELKRTLIAQYITTYGDLQQLNFSKTIHSLLAKEDTVLRKLTGSNVYRQADYLTFLVTLQQQELTVKQNTIQFQNDYATLNYLSGIVDTTTVELEEPDIKIQALPQPENSVFFHQYTLDSLKLRNDRANLDYSYKPTVSAFADAGYNSSLAYTPYKNFGTSFGFSLNIPIYDGRQRKLQYQKLDLSEQTRQHYKEFFTKQYSQQVLQLMQQLKGTQELIDQINYQIKYSEGLIQVNTRLLVTGDVRIADLIIALNNYLNARNLLTQNTVSRLQIINQINYWNR</sequence>
<gene>
    <name evidence="2" type="ORF">GO495_09670</name>
</gene>
<reference evidence="2 3" key="1">
    <citation type="submission" date="2019-12" db="EMBL/GenBank/DDBJ databases">
        <title>The draft genomic sequence of strain Chitinophaga oryziterrae JCM 16595.</title>
        <authorList>
            <person name="Zhang X."/>
        </authorList>
    </citation>
    <scope>NUCLEOTIDE SEQUENCE [LARGE SCALE GENOMIC DNA]</scope>
    <source>
        <strain evidence="2 3">JCM 16595</strain>
    </source>
</reference>
<dbReference type="EMBL" id="WRXO01000002">
    <property type="protein sequence ID" value="MVT40845.1"/>
    <property type="molecule type" value="Genomic_DNA"/>
</dbReference>
<feature type="chain" id="PRO_5026921883" description="TolC family protein" evidence="1">
    <location>
        <begin position="21"/>
        <end position="412"/>
    </location>
</feature>
<evidence type="ECO:0000313" key="3">
    <source>
        <dbReference type="Proteomes" id="UP000468388"/>
    </source>
</evidence>
<dbReference type="GO" id="GO:0015562">
    <property type="term" value="F:efflux transmembrane transporter activity"/>
    <property type="evidence" value="ECO:0007669"/>
    <property type="project" value="InterPro"/>
</dbReference>
<feature type="signal peptide" evidence="1">
    <location>
        <begin position="1"/>
        <end position="20"/>
    </location>
</feature>
<keyword evidence="3" id="KW-1185">Reference proteome</keyword>
<name>A0A6N8J6F2_9BACT</name>
<accession>A0A6N8J6F2</accession>
<evidence type="ECO:0008006" key="4">
    <source>
        <dbReference type="Google" id="ProtNLM"/>
    </source>
</evidence>
<dbReference type="RefSeq" id="WP_157299478.1">
    <property type="nucleotide sequence ID" value="NZ_BAAAZB010000010.1"/>
</dbReference>
<dbReference type="SUPFAM" id="SSF56954">
    <property type="entry name" value="Outer membrane efflux proteins (OEP)"/>
    <property type="match status" value="1"/>
</dbReference>
<dbReference type="OrthoDB" id="1091220at2"/>
<protein>
    <recommendedName>
        <fullName evidence="4">TolC family protein</fullName>
    </recommendedName>
</protein>
<proteinExistence type="predicted"/>
<dbReference type="Gene3D" id="1.20.1600.10">
    <property type="entry name" value="Outer membrane efflux proteins (OEP)"/>
    <property type="match status" value="1"/>
</dbReference>
<dbReference type="Proteomes" id="UP000468388">
    <property type="component" value="Unassembled WGS sequence"/>
</dbReference>
<evidence type="ECO:0000256" key="1">
    <source>
        <dbReference type="SAM" id="SignalP"/>
    </source>
</evidence>
<dbReference type="AlphaFoldDB" id="A0A6N8J6F2"/>
<comment type="caution">
    <text evidence="2">The sequence shown here is derived from an EMBL/GenBank/DDBJ whole genome shotgun (WGS) entry which is preliminary data.</text>
</comment>
<evidence type="ECO:0000313" key="2">
    <source>
        <dbReference type="EMBL" id="MVT40845.1"/>
    </source>
</evidence>